<dbReference type="InterPro" id="IPR016084">
    <property type="entry name" value="Haem_Oase-like_multi-hlx"/>
</dbReference>
<organism evidence="1 2">
    <name type="scientific">Micromonospora kangleipakensis</name>
    <dbReference type="NCBI Taxonomy" id="1077942"/>
    <lineage>
        <taxon>Bacteria</taxon>
        <taxon>Bacillati</taxon>
        <taxon>Actinomycetota</taxon>
        <taxon>Actinomycetes</taxon>
        <taxon>Micromonosporales</taxon>
        <taxon>Micromonosporaceae</taxon>
        <taxon>Micromonospora</taxon>
    </lineage>
</organism>
<name>A0A4Q8BHI5_9ACTN</name>
<protein>
    <submittedName>
        <fullName evidence="1">Heme oxygenase</fullName>
    </submittedName>
</protein>
<dbReference type="GO" id="GO:0004392">
    <property type="term" value="F:heme oxygenase (decyclizing) activity"/>
    <property type="evidence" value="ECO:0007669"/>
    <property type="project" value="InterPro"/>
</dbReference>
<dbReference type="EMBL" id="SHLD01000001">
    <property type="protein sequence ID" value="RZU77492.1"/>
    <property type="molecule type" value="Genomic_DNA"/>
</dbReference>
<dbReference type="SUPFAM" id="SSF48613">
    <property type="entry name" value="Heme oxygenase-like"/>
    <property type="match status" value="1"/>
</dbReference>
<comment type="caution">
    <text evidence="1">The sequence shown here is derived from an EMBL/GenBank/DDBJ whole genome shotgun (WGS) entry which is preliminary data.</text>
</comment>
<proteinExistence type="predicted"/>
<keyword evidence="2" id="KW-1185">Reference proteome</keyword>
<dbReference type="Gene3D" id="1.20.910.10">
    <property type="entry name" value="Heme oxygenase-like"/>
    <property type="match status" value="1"/>
</dbReference>
<dbReference type="AlphaFoldDB" id="A0A4Q8BHI5"/>
<gene>
    <name evidence="1" type="ORF">EV384_6216</name>
</gene>
<evidence type="ECO:0000313" key="1">
    <source>
        <dbReference type="EMBL" id="RZU77492.1"/>
    </source>
</evidence>
<dbReference type="Pfam" id="PF01126">
    <property type="entry name" value="Heme_oxygenase"/>
    <property type="match status" value="1"/>
</dbReference>
<reference evidence="1 2" key="1">
    <citation type="submission" date="2019-02" db="EMBL/GenBank/DDBJ databases">
        <title>Sequencing the genomes of 1000 actinobacteria strains.</title>
        <authorList>
            <person name="Klenk H.-P."/>
        </authorList>
    </citation>
    <scope>NUCLEOTIDE SEQUENCE [LARGE SCALE GENOMIC DNA]</scope>
    <source>
        <strain evidence="1 2">DSM 45612</strain>
    </source>
</reference>
<evidence type="ECO:0000313" key="2">
    <source>
        <dbReference type="Proteomes" id="UP000294114"/>
    </source>
</evidence>
<dbReference type="Proteomes" id="UP000294114">
    <property type="component" value="Unassembled WGS sequence"/>
</dbReference>
<dbReference type="GO" id="GO:0006788">
    <property type="term" value="P:heme oxidation"/>
    <property type="evidence" value="ECO:0007669"/>
    <property type="project" value="InterPro"/>
</dbReference>
<accession>A0A4Q8BHI5</accession>
<sequence length="200" mass="21807">MLDALRAGTREHHLDLERDLDLPGRIRSRTDLSSVLSAMLAGWQPLERRLAAVDWAGLRLDPRLGEATDLLRADLRALNGEPHDGEAGPERTDAPGFDRLARAVGGRYALLGSALGGRVIAPVVERRLDLPEGAATRFFRRSGMAPGRDWRDFRAALAARDWSPTELDQAVAAARETFVFVGRAAAPILGRRPAAPHRVA</sequence>
<dbReference type="CDD" id="cd19166">
    <property type="entry name" value="HemeO-bac"/>
    <property type="match status" value="1"/>
</dbReference>
<dbReference type="InterPro" id="IPR016053">
    <property type="entry name" value="Haem_Oase-like"/>
</dbReference>